<evidence type="ECO:0000256" key="1">
    <source>
        <dbReference type="SAM" id="MobiDB-lite"/>
    </source>
</evidence>
<feature type="compositionally biased region" description="Low complexity" evidence="1">
    <location>
        <begin position="111"/>
        <end position="134"/>
    </location>
</feature>
<comment type="caution">
    <text evidence="2">The sequence shown here is derived from an EMBL/GenBank/DDBJ whole genome shotgun (WGS) entry which is preliminary data.</text>
</comment>
<name>A0A9W4XZC5_9PLEO</name>
<evidence type="ECO:0008006" key="4">
    <source>
        <dbReference type="Google" id="ProtNLM"/>
    </source>
</evidence>
<reference evidence="2" key="1">
    <citation type="submission" date="2023-01" db="EMBL/GenBank/DDBJ databases">
        <authorList>
            <person name="Van Ghelder C."/>
            <person name="Rancurel C."/>
        </authorList>
    </citation>
    <scope>NUCLEOTIDE SEQUENCE</scope>
    <source>
        <strain evidence="2">CNCM I-4278</strain>
    </source>
</reference>
<feature type="region of interest" description="Disordered" evidence="1">
    <location>
        <begin position="110"/>
        <end position="163"/>
    </location>
</feature>
<evidence type="ECO:0000313" key="3">
    <source>
        <dbReference type="Proteomes" id="UP001152607"/>
    </source>
</evidence>
<evidence type="ECO:0000313" key="2">
    <source>
        <dbReference type="EMBL" id="CAI6342112.1"/>
    </source>
</evidence>
<dbReference type="EMBL" id="CAOQHR010000013">
    <property type="protein sequence ID" value="CAI6342112.1"/>
    <property type="molecule type" value="Genomic_DNA"/>
</dbReference>
<dbReference type="PANTHER" id="PTHR42070">
    <property type="entry name" value="FILAMENT ASSOCIATED PROTEIN, PUTATIVE (AFU_ORTHOLOGUE AFUA_8G06630)-RELATED"/>
    <property type="match status" value="1"/>
</dbReference>
<dbReference type="CDD" id="cd14688">
    <property type="entry name" value="bZIP_YAP"/>
    <property type="match status" value="1"/>
</dbReference>
<dbReference type="OrthoDB" id="4505928at2759"/>
<proteinExistence type="predicted"/>
<feature type="compositionally biased region" description="Polar residues" evidence="1">
    <location>
        <begin position="147"/>
        <end position="163"/>
    </location>
</feature>
<protein>
    <recommendedName>
        <fullName evidence="4">BZIP domain-containing protein</fullName>
    </recommendedName>
</protein>
<dbReference type="AlphaFoldDB" id="A0A9W4XZC5"/>
<sequence length="278" mass="30621">MSELKASRAQNLARIRDNQRRSRARRKEYINELEGRLRNCEQAGIEASAEIQNAARRVLEENRKLRLLLHEQGLTDAEIAVAMGGVNEQSYDGLAAVPALTTMLERRMVYSGPSRTSSPTSTHSSIAGPSSYLPSAPPLSIPVPRSATISNDSPSPHSIVSSMGTPPKVYGSPFYNSPTTSNADVKYDDIPQYMPFNQPLNTTWSYSVETPYLPSPADDYSATSNIDAANIISTMRMDGNPGYNSALGNRMHNQNYFVNNSVEYTTVDGQSYPRRTYG</sequence>
<accession>A0A9W4XZC5</accession>
<dbReference type="PANTHER" id="PTHR42070:SF1">
    <property type="entry name" value="FILAMENT ASSOCIATED PROTEIN, PUTATIVE (AFU_ORTHOLOGUE AFUA_8G06630)-RELATED"/>
    <property type="match status" value="1"/>
</dbReference>
<gene>
    <name evidence="2" type="ORF">PDIGIT_LOCUS15315</name>
</gene>
<organism evidence="2 3">
    <name type="scientific">Periconia digitata</name>
    <dbReference type="NCBI Taxonomy" id="1303443"/>
    <lineage>
        <taxon>Eukaryota</taxon>
        <taxon>Fungi</taxon>
        <taxon>Dikarya</taxon>
        <taxon>Ascomycota</taxon>
        <taxon>Pezizomycotina</taxon>
        <taxon>Dothideomycetes</taxon>
        <taxon>Pleosporomycetidae</taxon>
        <taxon>Pleosporales</taxon>
        <taxon>Massarineae</taxon>
        <taxon>Periconiaceae</taxon>
        <taxon>Periconia</taxon>
    </lineage>
</organism>
<keyword evidence="3" id="KW-1185">Reference proteome</keyword>
<dbReference type="Proteomes" id="UP001152607">
    <property type="component" value="Unassembled WGS sequence"/>
</dbReference>